<comment type="similarity">
    <text evidence="1">Belongs to the bacterial solute-binding protein 5 family.</text>
</comment>
<evidence type="ECO:0000256" key="3">
    <source>
        <dbReference type="ARBA" id="ARBA00022729"/>
    </source>
</evidence>
<evidence type="ECO:0000313" key="7">
    <source>
        <dbReference type="EMBL" id="SFP58425.1"/>
    </source>
</evidence>
<evidence type="ECO:0000256" key="1">
    <source>
        <dbReference type="ARBA" id="ARBA00005695"/>
    </source>
</evidence>
<dbReference type="Gene3D" id="3.40.190.10">
    <property type="entry name" value="Periplasmic binding protein-like II"/>
    <property type="match status" value="1"/>
</dbReference>
<dbReference type="EMBL" id="FOXD01000007">
    <property type="protein sequence ID" value="SFP58425.1"/>
    <property type="molecule type" value="Genomic_DNA"/>
</dbReference>
<keyword evidence="2" id="KW-0813">Transport</keyword>
<dbReference type="Gene3D" id="3.90.76.10">
    <property type="entry name" value="Dipeptide-binding Protein, Domain 1"/>
    <property type="match status" value="1"/>
</dbReference>
<dbReference type="SUPFAM" id="SSF53850">
    <property type="entry name" value="Periplasmic binding protein-like II"/>
    <property type="match status" value="1"/>
</dbReference>
<reference evidence="8" key="1">
    <citation type="submission" date="2016-10" db="EMBL/GenBank/DDBJ databases">
        <authorList>
            <person name="Varghese N."/>
            <person name="Submissions S."/>
        </authorList>
    </citation>
    <scope>NUCLEOTIDE SEQUENCE [LARGE SCALE GENOMIC DNA]</scope>
    <source>
        <strain evidence="8">S7</strain>
    </source>
</reference>
<sequence>MKLSLNIFRTFFLAVLFSLVLTACASEPEQGGGDSGSSEDTGSSEEGGQSADAGGSTSQNLVIGTSAAITGLSPQGSNDQPSSNVQTNIFETLVTQNENMEIQPNLATEWEQTSDTTWEFTLREDVTFTDGTEFNAEAVKATFDRIRDEEIGSPRAFLYEMVTEVNVIDDHTVEFVTEYPFSPLPAHLAHNGGGIISPKVIEKDYEMMEQGESPGSYIDSHPVGTGMFKVENWDAGNQVVLTRNKDYWGEKPGVKQVTFRVTTEDLTRVAELETGKADIIHPVSPSDTSRVENMENAGMYTQNSLSMSYIGFNTQKEPFNNKKVRRALSMAVNKEEIMQGVYGGAATKAIAPIGENVFGFSDQVEGLPYDPEQAKQLLAEAGYEDGFSTTIWTNDNRQRRDIAAIVQQQLSQIGVDVKIEVLEWGTYLDSTSNGEHDMFILGWSTVTGDADYGMYPLFHSKNVGAPGNRSFYKNEEVDKLLDQARREGNREERKALYEDAMNVLVEDSPMIYMLHKDYLVGVSDKVEGFWVHPNGLYQLQNVSISE</sequence>
<dbReference type="PROSITE" id="PS51257">
    <property type="entry name" value="PROKAR_LIPOPROTEIN"/>
    <property type="match status" value="1"/>
</dbReference>
<evidence type="ECO:0000256" key="2">
    <source>
        <dbReference type="ARBA" id="ARBA00022448"/>
    </source>
</evidence>
<dbReference type="InterPro" id="IPR039424">
    <property type="entry name" value="SBP_5"/>
</dbReference>
<dbReference type="InterPro" id="IPR000914">
    <property type="entry name" value="SBP_5_dom"/>
</dbReference>
<accession>A0A1I5RIS5</accession>
<feature type="chain" id="PRO_5011768200" evidence="5">
    <location>
        <begin position="26"/>
        <end position="546"/>
    </location>
</feature>
<dbReference type="GO" id="GO:0042597">
    <property type="term" value="C:periplasmic space"/>
    <property type="evidence" value="ECO:0007669"/>
    <property type="project" value="UniProtKB-ARBA"/>
</dbReference>
<evidence type="ECO:0000259" key="6">
    <source>
        <dbReference type="Pfam" id="PF00496"/>
    </source>
</evidence>
<dbReference type="GO" id="GO:1904680">
    <property type="term" value="F:peptide transmembrane transporter activity"/>
    <property type="evidence" value="ECO:0007669"/>
    <property type="project" value="TreeGrafter"/>
</dbReference>
<dbReference type="RefSeq" id="WP_093336505.1">
    <property type="nucleotide sequence ID" value="NZ_FOXD01000007.1"/>
</dbReference>
<proteinExistence type="inferred from homology"/>
<evidence type="ECO:0000256" key="5">
    <source>
        <dbReference type="SAM" id="SignalP"/>
    </source>
</evidence>
<feature type="region of interest" description="Disordered" evidence="4">
    <location>
        <begin position="27"/>
        <end position="58"/>
    </location>
</feature>
<dbReference type="InterPro" id="IPR030678">
    <property type="entry name" value="Peptide/Ni-bd"/>
</dbReference>
<dbReference type="Proteomes" id="UP000198892">
    <property type="component" value="Unassembled WGS sequence"/>
</dbReference>
<feature type="signal peptide" evidence="5">
    <location>
        <begin position="1"/>
        <end position="25"/>
    </location>
</feature>
<dbReference type="CDD" id="cd08499">
    <property type="entry name" value="PBP2_Ylib_like"/>
    <property type="match status" value="1"/>
</dbReference>
<feature type="domain" description="Solute-binding protein family 5" evidence="6">
    <location>
        <begin position="101"/>
        <end position="463"/>
    </location>
</feature>
<feature type="compositionally biased region" description="Low complexity" evidence="4">
    <location>
        <begin position="36"/>
        <end position="50"/>
    </location>
</feature>
<dbReference type="GO" id="GO:0015833">
    <property type="term" value="P:peptide transport"/>
    <property type="evidence" value="ECO:0007669"/>
    <property type="project" value="TreeGrafter"/>
</dbReference>
<evidence type="ECO:0000256" key="4">
    <source>
        <dbReference type="SAM" id="MobiDB-lite"/>
    </source>
</evidence>
<keyword evidence="3 5" id="KW-0732">Signal</keyword>
<gene>
    <name evidence="7" type="ORF">SAMN05518683_10761</name>
</gene>
<protein>
    <submittedName>
        <fullName evidence="7">Peptide/nickel transport system substrate-binding protein</fullName>
    </submittedName>
</protein>
<evidence type="ECO:0000313" key="8">
    <source>
        <dbReference type="Proteomes" id="UP000198892"/>
    </source>
</evidence>
<keyword evidence="8" id="KW-1185">Reference proteome</keyword>
<dbReference type="PIRSF" id="PIRSF002741">
    <property type="entry name" value="MppA"/>
    <property type="match status" value="1"/>
</dbReference>
<dbReference type="OrthoDB" id="9796817at2"/>
<dbReference type="Pfam" id="PF00496">
    <property type="entry name" value="SBP_bac_5"/>
    <property type="match status" value="1"/>
</dbReference>
<dbReference type="STRING" id="1884432.SAMN05518683_10761"/>
<dbReference type="Gene3D" id="3.10.105.10">
    <property type="entry name" value="Dipeptide-binding Protein, Domain 3"/>
    <property type="match status" value="1"/>
</dbReference>
<dbReference type="GO" id="GO:0043190">
    <property type="term" value="C:ATP-binding cassette (ABC) transporter complex"/>
    <property type="evidence" value="ECO:0007669"/>
    <property type="project" value="InterPro"/>
</dbReference>
<dbReference type="PANTHER" id="PTHR30290:SF9">
    <property type="entry name" value="OLIGOPEPTIDE-BINDING PROTEIN APPA"/>
    <property type="match status" value="1"/>
</dbReference>
<name>A0A1I5RIS5_9BACI</name>
<dbReference type="AlphaFoldDB" id="A0A1I5RIS5"/>
<dbReference type="PANTHER" id="PTHR30290">
    <property type="entry name" value="PERIPLASMIC BINDING COMPONENT OF ABC TRANSPORTER"/>
    <property type="match status" value="1"/>
</dbReference>
<organism evidence="7 8">
    <name type="scientific">Salibacterium halotolerans</name>
    <dbReference type="NCBI Taxonomy" id="1884432"/>
    <lineage>
        <taxon>Bacteria</taxon>
        <taxon>Bacillati</taxon>
        <taxon>Bacillota</taxon>
        <taxon>Bacilli</taxon>
        <taxon>Bacillales</taxon>
        <taxon>Bacillaceae</taxon>
    </lineage>
</organism>